<dbReference type="AlphaFoldDB" id="A0A4R5FWZ6"/>
<reference evidence="2 3" key="1">
    <citation type="submission" date="2019-03" db="EMBL/GenBank/DDBJ databases">
        <title>Draft genome sequences of novel Actinobacteria.</title>
        <authorList>
            <person name="Sahin N."/>
            <person name="Ay H."/>
            <person name="Saygin H."/>
        </authorList>
    </citation>
    <scope>NUCLEOTIDE SEQUENCE [LARGE SCALE GENOMIC DNA]</scope>
    <source>
        <strain evidence="2 3">6K102</strain>
    </source>
</reference>
<dbReference type="EMBL" id="SMLD01000003">
    <property type="protein sequence ID" value="TDE59703.1"/>
    <property type="molecule type" value="Genomic_DNA"/>
</dbReference>
<keyword evidence="3" id="KW-1185">Reference proteome</keyword>
<accession>A0A4R5FWZ6</accession>
<feature type="region of interest" description="Disordered" evidence="1">
    <location>
        <begin position="47"/>
        <end position="66"/>
    </location>
</feature>
<protein>
    <submittedName>
        <fullName evidence="2">Uncharacterized protein</fullName>
    </submittedName>
</protein>
<organism evidence="2 3">
    <name type="scientific">Nonomuraea mesophila</name>
    <dbReference type="NCBI Taxonomy" id="2530382"/>
    <lineage>
        <taxon>Bacteria</taxon>
        <taxon>Bacillati</taxon>
        <taxon>Actinomycetota</taxon>
        <taxon>Actinomycetes</taxon>
        <taxon>Streptosporangiales</taxon>
        <taxon>Streptosporangiaceae</taxon>
        <taxon>Nonomuraea</taxon>
    </lineage>
</organism>
<evidence type="ECO:0000256" key="1">
    <source>
        <dbReference type="SAM" id="MobiDB-lite"/>
    </source>
</evidence>
<sequence>MTDLVTRFSTESLLPPDRGARVRRPRLHTVDAHWHDYHELCLVVPGEAEPRRPGSPAAGDLGAVTM</sequence>
<dbReference type="Proteomes" id="UP000295136">
    <property type="component" value="Unassembled WGS sequence"/>
</dbReference>
<name>A0A4R5FWZ6_9ACTN</name>
<comment type="caution">
    <text evidence="2">The sequence shown here is derived from an EMBL/GenBank/DDBJ whole genome shotgun (WGS) entry which is preliminary data.</text>
</comment>
<dbReference type="RefSeq" id="WP_132627922.1">
    <property type="nucleotide sequence ID" value="NZ_SMLD01000003.1"/>
</dbReference>
<proteinExistence type="predicted"/>
<evidence type="ECO:0000313" key="3">
    <source>
        <dbReference type="Proteomes" id="UP000295136"/>
    </source>
</evidence>
<evidence type="ECO:0000313" key="2">
    <source>
        <dbReference type="EMBL" id="TDE59703.1"/>
    </source>
</evidence>
<gene>
    <name evidence="2" type="ORF">E1295_02095</name>
</gene>